<dbReference type="Gene3D" id="3.20.20.30">
    <property type="entry name" value="Luciferase-like domain"/>
    <property type="match status" value="1"/>
</dbReference>
<evidence type="ECO:0000256" key="2">
    <source>
        <dbReference type="ARBA" id="ARBA00022630"/>
    </source>
</evidence>
<protein>
    <submittedName>
        <fullName evidence="7">Alkanesulfonate monooxygenase</fullName>
    </submittedName>
</protein>
<proteinExistence type="inferred from homology"/>
<dbReference type="AlphaFoldDB" id="A0A443ZYC2"/>
<dbReference type="EMBL" id="QJRG01000034">
    <property type="protein sequence ID" value="RWU25602.1"/>
    <property type="molecule type" value="Genomic_DNA"/>
</dbReference>
<evidence type="ECO:0000256" key="4">
    <source>
        <dbReference type="ARBA" id="ARBA00023002"/>
    </source>
</evidence>
<reference evidence="7 8" key="1">
    <citation type="submission" date="2018-06" db="EMBL/GenBank/DDBJ databases">
        <title>Bacteria isolated from soil of Wuhan.</title>
        <authorList>
            <person name="Wei X."/>
            <person name="Chunhua H."/>
        </authorList>
    </citation>
    <scope>NUCLEOTIDE SEQUENCE [LARGE SCALE GENOMIC DNA]</scope>
    <source>
        <strain evidence="8">xwS2</strain>
    </source>
</reference>
<dbReference type="InterPro" id="IPR011251">
    <property type="entry name" value="Luciferase-like_dom"/>
</dbReference>
<evidence type="ECO:0000259" key="6">
    <source>
        <dbReference type="Pfam" id="PF00296"/>
    </source>
</evidence>
<evidence type="ECO:0000313" key="7">
    <source>
        <dbReference type="EMBL" id="RWU25602.1"/>
    </source>
</evidence>
<dbReference type="GO" id="GO:0008726">
    <property type="term" value="F:alkanesulfonate monooxygenase activity"/>
    <property type="evidence" value="ECO:0007669"/>
    <property type="project" value="TreeGrafter"/>
</dbReference>
<evidence type="ECO:0000256" key="1">
    <source>
        <dbReference type="ARBA" id="ARBA00007044"/>
    </source>
</evidence>
<name>A0A443ZYC2_9PSED</name>
<dbReference type="Proteomes" id="UP000288983">
    <property type="component" value="Unassembled WGS sequence"/>
</dbReference>
<dbReference type="PANTHER" id="PTHR42847:SF4">
    <property type="entry name" value="ALKANESULFONATE MONOOXYGENASE-RELATED"/>
    <property type="match status" value="1"/>
</dbReference>
<organism evidence="7 8">
    <name type="scientific">Pseudomonas alkylphenolica</name>
    <dbReference type="NCBI Taxonomy" id="237609"/>
    <lineage>
        <taxon>Bacteria</taxon>
        <taxon>Pseudomonadati</taxon>
        <taxon>Pseudomonadota</taxon>
        <taxon>Gammaproteobacteria</taxon>
        <taxon>Pseudomonadales</taxon>
        <taxon>Pseudomonadaceae</taxon>
        <taxon>Pseudomonas</taxon>
    </lineage>
</organism>
<dbReference type="RefSeq" id="WP_128322804.1">
    <property type="nucleotide sequence ID" value="NZ_QJRG01000034.1"/>
</dbReference>
<comment type="similarity">
    <text evidence="1">Belongs to the SsuD family.</text>
</comment>
<feature type="domain" description="Luciferase-like" evidence="6">
    <location>
        <begin position="27"/>
        <end position="337"/>
    </location>
</feature>
<dbReference type="SUPFAM" id="SSF51679">
    <property type="entry name" value="Bacterial luciferase-like"/>
    <property type="match status" value="1"/>
</dbReference>
<evidence type="ECO:0000256" key="5">
    <source>
        <dbReference type="ARBA" id="ARBA00023033"/>
    </source>
</evidence>
<dbReference type="InterPro" id="IPR050172">
    <property type="entry name" value="SsuD_RutA_monooxygenase"/>
</dbReference>
<gene>
    <name evidence="7" type="ORF">DM813_07780</name>
</gene>
<keyword evidence="2" id="KW-0285">Flavoprotein</keyword>
<keyword evidence="4" id="KW-0560">Oxidoreductase</keyword>
<keyword evidence="3" id="KW-0288">FMN</keyword>
<comment type="caution">
    <text evidence="7">The sequence shown here is derived from an EMBL/GenBank/DDBJ whole genome shotgun (WGS) entry which is preliminary data.</text>
</comment>
<sequence length="376" mass="41187">MAIKALWYLSMADGNYPWMPEGFFGVDLARYRRLAQTIDQGGFYGALVATWPNDPLVSASSVAGFTERMKFLVAEYAGMTSPKLLAEQALTFEAYYGDRLLFNHINGRDERARTYAIATSADDRYQLGEEYWKAFQAAYLAGNPSLFPNTRFGLEPKSTGGIPLWGTGESSAGVVHAGKVVDVYLLMLREVEVMSEKFGRAVASAAGQGRTFADLGALASVTVRANEAEAQKHFYRMFEQTGVELLKAKLDEVIGRRTQGESSLANFTAPDAQRQEWVDYLRQDKLPPLESLRLEHNLYAGMTAWSSLDIFGSGSSAAYLVGDPDAIAGNIELYHQRSGLSALILSGWPLIEEAQHVADLLLPRLAEIGGGDAGEE</sequence>
<evidence type="ECO:0000313" key="8">
    <source>
        <dbReference type="Proteomes" id="UP000288983"/>
    </source>
</evidence>
<accession>A0A443ZYC2</accession>
<dbReference type="PANTHER" id="PTHR42847">
    <property type="entry name" value="ALKANESULFONATE MONOOXYGENASE"/>
    <property type="match status" value="1"/>
</dbReference>
<dbReference type="OrthoDB" id="9814695at2"/>
<dbReference type="Pfam" id="PF00296">
    <property type="entry name" value="Bac_luciferase"/>
    <property type="match status" value="1"/>
</dbReference>
<dbReference type="InterPro" id="IPR036661">
    <property type="entry name" value="Luciferase-like_sf"/>
</dbReference>
<dbReference type="GO" id="GO:0046306">
    <property type="term" value="P:alkanesulfonate catabolic process"/>
    <property type="evidence" value="ECO:0007669"/>
    <property type="project" value="TreeGrafter"/>
</dbReference>
<evidence type="ECO:0000256" key="3">
    <source>
        <dbReference type="ARBA" id="ARBA00022643"/>
    </source>
</evidence>
<keyword evidence="5 7" id="KW-0503">Monooxygenase</keyword>